<dbReference type="Proteomes" id="UP000694918">
    <property type="component" value="Unplaced"/>
</dbReference>
<feature type="compositionally biased region" description="Polar residues" evidence="1">
    <location>
        <begin position="1"/>
        <end position="13"/>
    </location>
</feature>
<evidence type="ECO:0000313" key="2">
    <source>
        <dbReference type="Proteomes" id="UP000694918"/>
    </source>
</evidence>
<dbReference type="KEGG" id="peu:105136656"/>
<gene>
    <name evidence="3" type="primary">LOC105136656</name>
</gene>
<protein>
    <submittedName>
        <fullName evidence="3">Uncharacterized protein LOC105136656</fullName>
    </submittedName>
</protein>
<accession>A0AAJ6V3E4</accession>
<sequence length="101" mass="10525">MNFLSNRSSQGASKGSKAPPSKGAEGTGSSFPSNSSKKKNPSKGNKASSDSQQPSSNDENPETHTKPALSQGADGKTTFKAKDLVGNISGEESQDWTFSEM</sequence>
<feature type="region of interest" description="Disordered" evidence="1">
    <location>
        <begin position="1"/>
        <end position="101"/>
    </location>
</feature>
<proteinExistence type="predicted"/>
<dbReference type="AlphaFoldDB" id="A0AAJ6V3E4"/>
<keyword evidence="2" id="KW-1185">Reference proteome</keyword>
<name>A0AAJ6V3E4_POPEU</name>
<reference evidence="3" key="1">
    <citation type="submission" date="2025-08" db="UniProtKB">
        <authorList>
            <consortium name="RefSeq"/>
        </authorList>
    </citation>
    <scope>IDENTIFICATION</scope>
</reference>
<dbReference type="GeneID" id="105136656"/>
<evidence type="ECO:0000313" key="3">
    <source>
        <dbReference type="RefSeq" id="XP_011040384.1"/>
    </source>
</evidence>
<evidence type="ECO:0000256" key="1">
    <source>
        <dbReference type="SAM" id="MobiDB-lite"/>
    </source>
</evidence>
<organism evidence="2 3">
    <name type="scientific">Populus euphratica</name>
    <name type="common">Euphrates poplar</name>
    <dbReference type="NCBI Taxonomy" id="75702"/>
    <lineage>
        <taxon>Eukaryota</taxon>
        <taxon>Viridiplantae</taxon>
        <taxon>Streptophyta</taxon>
        <taxon>Embryophyta</taxon>
        <taxon>Tracheophyta</taxon>
        <taxon>Spermatophyta</taxon>
        <taxon>Magnoliopsida</taxon>
        <taxon>eudicotyledons</taxon>
        <taxon>Gunneridae</taxon>
        <taxon>Pentapetalae</taxon>
        <taxon>rosids</taxon>
        <taxon>fabids</taxon>
        <taxon>Malpighiales</taxon>
        <taxon>Salicaceae</taxon>
        <taxon>Saliceae</taxon>
        <taxon>Populus</taxon>
    </lineage>
</organism>
<dbReference type="RefSeq" id="XP_011040384.1">
    <property type="nucleotide sequence ID" value="XM_011042082.1"/>
</dbReference>